<evidence type="ECO:0000256" key="2">
    <source>
        <dbReference type="ARBA" id="ARBA00022525"/>
    </source>
</evidence>
<dbReference type="GO" id="GO:0005198">
    <property type="term" value="F:structural molecule activity"/>
    <property type="evidence" value="ECO:0007669"/>
    <property type="project" value="UniProtKB-UniRule"/>
</dbReference>
<dbReference type="InterPro" id="IPR046358">
    <property type="entry name" value="Flagellin_C"/>
</dbReference>
<dbReference type="Gene3D" id="1.20.1330.10">
    <property type="entry name" value="f41 fragment of flagellin, N-terminal domain"/>
    <property type="match status" value="1"/>
</dbReference>
<dbReference type="Proteomes" id="UP000520876">
    <property type="component" value="Unassembled WGS sequence"/>
</dbReference>
<dbReference type="Pfam" id="PF00669">
    <property type="entry name" value="Flagellin_N"/>
    <property type="match status" value="1"/>
</dbReference>
<evidence type="ECO:0000256" key="4">
    <source>
        <dbReference type="RuleBase" id="RU362073"/>
    </source>
</evidence>
<dbReference type="InterPro" id="IPR001492">
    <property type="entry name" value="Flagellin"/>
</dbReference>
<dbReference type="SUPFAM" id="SSF64518">
    <property type="entry name" value="Phase 1 flagellin"/>
    <property type="match status" value="1"/>
</dbReference>
<evidence type="ECO:0000313" key="7">
    <source>
        <dbReference type="EMBL" id="NYT74360.1"/>
    </source>
</evidence>
<keyword evidence="8" id="KW-1185">Reference proteome</keyword>
<feature type="domain" description="Flagellin C-terminal" evidence="6">
    <location>
        <begin position="393"/>
        <end position="478"/>
    </location>
</feature>
<keyword evidence="7" id="KW-0282">Flagellum</keyword>
<dbReference type="AlphaFoldDB" id="A0A7Z0SNZ3"/>
<comment type="similarity">
    <text evidence="1 4">Belongs to the bacterial flagellin family.</text>
</comment>
<comment type="subcellular location">
    <subcellularLocation>
        <location evidence="4">Secreted</location>
    </subcellularLocation>
    <subcellularLocation>
        <location evidence="4">Bacterial flagellum</location>
    </subcellularLocation>
</comment>
<dbReference type="PRINTS" id="PR00207">
    <property type="entry name" value="FLAGELLIN"/>
</dbReference>
<dbReference type="InterPro" id="IPR042187">
    <property type="entry name" value="Flagellin_C_sub2"/>
</dbReference>
<sequence>MPAINTNLAALGGQNNLRKTQASLNTAIERLSSGLRINSAKDDAAGQAIANRMESNVRANTTVTRGINDGISLMQTAEGGLDGINDILHRSRELAVQAANGTLSDTDRASVNAEYKELRAEIDRIATSTEAFGKYPLAPVESSLGETQSMGDLFEDSGDRLMGQGSGIEPVTFIPSGAKNVTISVDGLTGAEDDIQIFTRSGKHLVGTPLDDYTWKANGVDTADDLKAKIFQNSEKDLGFFSDAEYDASDLFYIEADADAVFSDQLEDGETKSYGGMTFVYTGDGDRFSSDTDASDGSTDATHSLERVNIDEVKEPLILVVTGTGVFNVQAEWDDMPASDATSPESAATEIVVDAQVGEKMDTITVEPTPADHVSLGLEDVELDPIEKAREAMDKLQEALNQVDGYRGQYGALTNRFDSAIENLATQSVNTTAAKSRIMDTDYAQETSAMAKLQILQQAGTSVLAQANQTPQGVLSLLE</sequence>
<reference evidence="7 8" key="1">
    <citation type="submission" date="2020-07" db="EMBL/GenBank/DDBJ databases">
        <title>Halomonas sp. QX-2 draft genome sequence.</title>
        <authorList>
            <person name="Qiu X."/>
        </authorList>
    </citation>
    <scope>NUCLEOTIDE SEQUENCE [LARGE SCALE GENOMIC DNA]</scope>
    <source>
        <strain evidence="7 8">QX-2</strain>
    </source>
</reference>
<organism evidence="7 8">
    <name type="scientific">Vreelandella sedimenti</name>
    <dbReference type="NCBI Taxonomy" id="2729618"/>
    <lineage>
        <taxon>Bacteria</taxon>
        <taxon>Pseudomonadati</taxon>
        <taxon>Pseudomonadota</taxon>
        <taxon>Gammaproteobacteria</taxon>
        <taxon>Oceanospirillales</taxon>
        <taxon>Halomonadaceae</taxon>
        <taxon>Vreelandella</taxon>
    </lineage>
</organism>
<gene>
    <name evidence="7" type="ORF">HZU72_18295</name>
</gene>
<dbReference type="GO" id="GO:0009288">
    <property type="term" value="C:bacterial-type flagellum"/>
    <property type="evidence" value="ECO:0007669"/>
    <property type="project" value="UniProtKB-SubCell"/>
</dbReference>
<evidence type="ECO:0000256" key="1">
    <source>
        <dbReference type="ARBA" id="ARBA00005709"/>
    </source>
</evidence>
<evidence type="ECO:0000256" key="3">
    <source>
        <dbReference type="ARBA" id="ARBA00023143"/>
    </source>
</evidence>
<keyword evidence="3 4" id="KW-0975">Bacterial flagellum</keyword>
<dbReference type="Pfam" id="PF00700">
    <property type="entry name" value="Flagellin_C"/>
    <property type="match status" value="1"/>
</dbReference>
<name>A0A7Z0SNZ3_9GAMM</name>
<dbReference type="PANTHER" id="PTHR42792">
    <property type="entry name" value="FLAGELLIN"/>
    <property type="match status" value="1"/>
</dbReference>
<feature type="domain" description="Flagellin N-terminal" evidence="5">
    <location>
        <begin position="4"/>
        <end position="136"/>
    </location>
</feature>
<keyword evidence="7" id="KW-0966">Cell projection</keyword>
<dbReference type="Gene3D" id="6.10.280.190">
    <property type="match status" value="1"/>
</dbReference>
<keyword evidence="7" id="KW-0969">Cilium</keyword>
<dbReference type="RefSeq" id="WP_180094703.1">
    <property type="nucleotide sequence ID" value="NZ_JACCGK010000017.1"/>
</dbReference>
<keyword evidence="2 4" id="KW-0964">Secreted</keyword>
<dbReference type="InterPro" id="IPR001029">
    <property type="entry name" value="Flagellin_N"/>
</dbReference>
<accession>A0A7Z0SNZ3</accession>
<comment type="function">
    <text evidence="4">Flagellin is the subunit protein which polymerizes to form the filaments of bacterial flagella.</text>
</comment>
<protein>
    <recommendedName>
        <fullName evidence="4">Flagellin</fullName>
    </recommendedName>
</protein>
<proteinExistence type="inferred from homology"/>
<dbReference type="EMBL" id="JACCGK010000017">
    <property type="protein sequence ID" value="NYT74360.1"/>
    <property type="molecule type" value="Genomic_DNA"/>
</dbReference>
<dbReference type="Gene3D" id="6.10.10.10">
    <property type="entry name" value="Flagellar export chaperone, C-terminal domain"/>
    <property type="match status" value="1"/>
</dbReference>
<evidence type="ECO:0000313" key="8">
    <source>
        <dbReference type="Proteomes" id="UP000520876"/>
    </source>
</evidence>
<evidence type="ECO:0000259" key="5">
    <source>
        <dbReference type="Pfam" id="PF00669"/>
    </source>
</evidence>
<comment type="caution">
    <text evidence="7">The sequence shown here is derived from an EMBL/GenBank/DDBJ whole genome shotgun (WGS) entry which is preliminary data.</text>
</comment>
<dbReference type="PANTHER" id="PTHR42792:SF2">
    <property type="entry name" value="FLAGELLIN"/>
    <property type="match status" value="1"/>
</dbReference>
<dbReference type="GO" id="GO:0005576">
    <property type="term" value="C:extracellular region"/>
    <property type="evidence" value="ECO:0007669"/>
    <property type="project" value="UniProtKB-SubCell"/>
</dbReference>
<evidence type="ECO:0000259" key="6">
    <source>
        <dbReference type="Pfam" id="PF00700"/>
    </source>
</evidence>